<evidence type="ECO:0008006" key="3">
    <source>
        <dbReference type="Google" id="ProtNLM"/>
    </source>
</evidence>
<dbReference type="AlphaFoldDB" id="A0A5J4NT47"/>
<keyword evidence="2" id="KW-1185">Reference proteome</keyword>
<proteinExistence type="predicted"/>
<organism evidence="1 2">
    <name type="scientific">Paragonimus westermani</name>
    <dbReference type="NCBI Taxonomy" id="34504"/>
    <lineage>
        <taxon>Eukaryota</taxon>
        <taxon>Metazoa</taxon>
        <taxon>Spiralia</taxon>
        <taxon>Lophotrochozoa</taxon>
        <taxon>Platyhelminthes</taxon>
        <taxon>Trematoda</taxon>
        <taxon>Digenea</taxon>
        <taxon>Plagiorchiida</taxon>
        <taxon>Troglotremata</taxon>
        <taxon>Troglotrematidae</taxon>
        <taxon>Paragonimus</taxon>
    </lineage>
</organism>
<name>A0A5J4NT47_9TREM</name>
<protein>
    <recommendedName>
        <fullName evidence="3">UBA domain-containing protein</fullName>
    </recommendedName>
</protein>
<dbReference type="EMBL" id="QNGE01000933">
    <property type="protein sequence ID" value="KAA3678857.1"/>
    <property type="molecule type" value="Genomic_DNA"/>
</dbReference>
<accession>A0A5J4NT47</accession>
<gene>
    <name evidence="1" type="ORF">DEA37_0014059</name>
</gene>
<feature type="non-terminal residue" evidence="1">
    <location>
        <position position="1"/>
    </location>
</feature>
<dbReference type="Proteomes" id="UP000324629">
    <property type="component" value="Unassembled WGS sequence"/>
</dbReference>
<evidence type="ECO:0000313" key="1">
    <source>
        <dbReference type="EMBL" id="KAA3678857.1"/>
    </source>
</evidence>
<reference evidence="1 2" key="1">
    <citation type="journal article" date="2019" name="Gigascience">
        <title>Whole-genome sequence of the oriental lung fluke Paragonimus westermani.</title>
        <authorList>
            <person name="Oey H."/>
            <person name="Zakrzewski M."/>
            <person name="Narain K."/>
            <person name="Devi K.R."/>
            <person name="Agatsuma T."/>
            <person name="Nawaratna S."/>
            <person name="Gobert G.N."/>
            <person name="Jones M.K."/>
            <person name="Ragan M.A."/>
            <person name="McManus D.P."/>
            <person name="Krause L."/>
        </authorList>
    </citation>
    <scope>NUCLEOTIDE SEQUENCE [LARGE SCALE GENOMIC DNA]</scope>
    <source>
        <strain evidence="1 2">IND2009</strain>
    </source>
</reference>
<sequence length="214" mass="24117">NMDNLLPLLEMGFEMCHLERAYMCGCRTVEDAVAYLAGDLSGSSTEKSPGRFVLRIPNDAAVACTSIFTPTRPFYVNLVDQHIAPVEKSEWALEESGSSQAPVISSYWDSDEAFAFQQDEAHRSAADVKSDRIARLRERELLLAEIQAEKESRRYVLVETLHRVYAVDKVFVSKLESTGYLRSAVFADGFRCQLVGLFPHPNGRFYHSRLMLVS</sequence>
<comment type="caution">
    <text evidence="1">The sequence shown here is derived from an EMBL/GenBank/DDBJ whole genome shotgun (WGS) entry which is preliminary data.</text>
</comment>
<evidence type="ECO:0000313" key="2">
    <source>
        <dbReference type="Proteomes" id="UP000324629"/>
    </source>
</evidence>